<reference evidence="1" key="4">
    <citation type="submission" date="2019-03" db="UniProtKB">
        <authorList>
            <consortium name="EnsemblPlants"/>
        </authorList>
    </citation>
    <scope>IDENTIFICATION</scope>
</reference>
<reference evidence="1" key="3">
    <citation type="journal article" date="2017" name="Nature">
        <title>Genome sequence of the progenitor of the wheat D genome Aegilops tauschii.</title>
        <authorList>
            <person name="Luo M.C."/>
            <person name="Gu Y.Q."/>
            <person name="Puiu D."/>
            <person name="Wang H."/>
            <person name="Twardziok S.O."/>
            <person name="Deal K.R."/>
            <person name="Huo N."/>
            <person name="Zhu T."/>
            <person name="Wang L."/>
            <person name="Wang Y."/>
            <person name="McGuire P.E."/>
            <person name="Liu S."/>
            <person name="Long H."/>
            <person name="Ramasamy R.K."/>
            <person name="Rodriguez J.C."/>
            <person name="Van S.L."/>
            <person name="Yuan L."/>
            <person name="Wang Z."/>
            <person name="Xia Z."/>
            <person name="Xiao L."/>
            <person name="Anderson O.D."/>
            <person name="Ouyang S."/>
            <person name="Liang Y."/>
            <person name="Zimin A.V."/>
            <person name="Pertea G."/>
            <person name="Qi P."/>
            <person name="Bennetzen J.L."/>
            <person name="Dai X."/>
            <person name="Dawson M.W."/>
            <person name="Muller H.G."/>
            <person name="Kugler K."/>
            <person name="Rivarola-Duarte L."/>
            <person name="Spannagl M."/>
            <person name="Mayer K.F.X."/>
            <person name="Lu F.H."/>
            <person name="Bevan M.W."/>
            <person name="Leroy P."/>
            <person name="Li P."/>
            <person name="You F.M."/>
            <person name="Sun Q."/>
            <person name="Liu Z."/>
            <person name="Lyons E."/>
            <person name="Wicker T."/>
            <person name="Salzberg S.L."/>
            <person name="Devos K.M."/>
            <person name="Dvorak J."/>
        </authorList>
    </citation>
    <scope>NUCLEOTIDE SEQUENCE [LARGE SCALE GENOMIC DNA]</scope>
    <source>
        <strain evidence="1">cv. AL8/78</strain>
    </source>
</reference>
<name>A0A452Z1H7_AEGTS</name>
<dbReference type="EnsemblPlants" id="AET1Gv20597500.28">
    <property type="protein sequence ID" value="AET1Gv20597500.28"/>
    <property type="gene ID" value="AET1Gv20597500"/>
</dbReference>
<reference evidence="2" key="2">
    <citation type="journal article" date="2017" name="Nat. Plants">
        <title>The Aegilops tauschii genome reveals multiple impacts of transposons.</title>
        <authorList>
            <person name="Zhao G."/>
            <person name="Zou C."/>
            <person name="Li K."/>
            <person name="Wang K."/>
            <person name="Li T."/>
            <person name="Gao L."/>
            <person name="Zhang X."/>
            <person name="Wang H."/>
            <person name="Yang Z."/>
            <person name="Liu X."/>
            <person name="Jiang W."/>
            <person name="Mao L."/>
            <person name="Kong X."/>
            <person name="Jiao Y."/>
            <person name="Jia J."/>
        </authorList>
    </citation>
    <scope>NUCLEOTIDE SEQUENCE [LARGE SCALE GENOMIC DNA]</scope>
    <source>
        <strain evidence="2">cv. AL8/78</strain>
    </source>
</reference>
<evidence type="ECO:0000313" key="1">
    <source>
        <dbReference type="EnsemblPlants" id="AET1Gv20597500.28"/>
    </source>
</evidence>
<organism evidence="1 2">
    <name type="scientific">Aegilops tauschii subsp. strangulata</name>
    <name type="common">Goatgrass</name>
    <dbReference type="NCBI Taxonomy" id="200361"/>
    <lineage>
        <taxon>Eukaryota</taxon>
        <taxon>Viridiplantae</taxon>
        <taxon>Streptophyta</taxon>
        <taxon>Embryophyta</taxon>
        <taxon>Tracheophyta</taxon>
        <taxon>Spermatophyta</taxon>
        <taxon>Magnoliopsida</taxon>
        <taxon>Liliopsida</taxon>
        <taxon>Poales</taxon>
        <taxon>Poaceae</taxon>
        <taxon>BOP clade</taxon>
        <taxon>Pooideae</taxon>
        <taxon>Triticodae</taxon>
        <taxon>Triticeae</taxon>
        <taxon>Triticinae</taxon>
        <taxon>Aegilops</taxon>
    </lineage>
</organism>
<accession>A0A452Z1H7</accession>
<reference evidence="2" key="1">
    <citation type="journal article" date="2014" name="Science">
        <title>Ancient hybridizations among the ancestral genomes of bread wheat.</title>
        <authorList>
            <consortium name="International Wheat Genome Sequencing Consortium,"/>
            <person name="Marcussen T."/>
            <person name="Sandve S.R."/>
            <person name="Heier L."/>
            <person name="Spannagl M."/>
            <person name="Pfeifer M."/>
            <person name="Jakobsen K.S."/>
            <person name="Wulff B.B."/>
            <person name="Steuernagel B."/>
            <person name="Mayer K.F."/>
            <person name="Olsen O.A."/>
        </authorList>
    </citation>
    <scope>NUCLEOTIDE SEQUENCE [LARGE SCALE GENOMIC DNA]</scope>
    <source>
        <strain evidence="2">cv. AL8/78</strain>
    </source>
</reference>
<proteinExistence type="predicted"/>
<protein>
    <submittedName>
        <fullName evidence="1">Uncharacterized protein</fullName>
    </submittedName>
</protein>
<evidence type="ECO:0000313" key="2">
    <source>
        <dbReference type="Proteomes" id="UP000015105"/>
    </source>
</evidence>
<dbReference type="Gramene" id="AET1Gv20597500.28">
    <property type="protein sequence ID" value="AET1Gv20597500.28"/>
    <property type="gene ID" value="AET1Gv20597500"/>
</dbReference>
<dbReference type="Proteomes" id="UP000015105">
    <property type="component" value="Chromosome 1D"/>
</dbReference>
<dbReference type="AlphaFoldDB" id="A0A452Z1H7"/>
<sequence>MTAKLTMKTRVWKARAMEISIVQPLGICSLRLTMQCSAQFSRISIRVRCIQRKGQQIAGL</sequence>
<reference evidence="1" key="5">
    <citation type="journal article" date="2021" name="G3 (Bethesda)">
        <title>Aegilops tauschii genome assembly Aet v5.0 features greater sequence contiguity and improved annotation.</title>
        <authorList>
            <person name="Wang L."/>
            <person name="Zhu T."/>
            <person name="Rodriguez J.C."/>
            <person name="Deal K.R."/>
            <person name="Dubcovsky J."/>
            <person name="McGuire P.E."/>
            <person name="Lux T."/>
            <person name="Spannagl M."/>
            <person name="Mayer K.F.X."/>
            <person name="Baldrich P."/>
            <person name="Meyers B.C."/>
            <person name="Huo N."/>
            <person name="Gu Y.Q."/>
            <person name="Zhou H."/>
            <person name="Devos K.M."/>
            <person name="Bennetzen J.L."/>
            <person name="Unver T."/>
            <person name="Budak H."/>
            <person name="Gulick P.J."/>
            <person name="Galiba G."/>
            <person name="Kalapos B."/>
            <person name="Nelson D.R."/>
            <person name="Li P."/>
            <person name="You F.M."/>
            <person name="Luo M.C."/>
            <person name="Dvorak J."/>
        </authorList>
    </citation>
    <scope>NUCLEOTIDE SEQUENCE [LARGE SCALE GENOMIC DNA]</scope>
    <source>
        <strain evidence="1">cv. AL8/78</strain>
    </source>
</reference>
<keyword evidence="2" id="KW-1185">Reference proteome</keyword>